<feature type="compositionally biased region" description="Low complexity" evidence="1">
    <location>
        <begin position="267"/>
        <end position="299"/>
    </location>
</feature>
<proteinExistence type="predicted"/>
<feature type="compositionally biased region" description="Low complexity" evidence="1">
    <location>
        <begin position="145"/>
        <end position="161"/>
    </location>
</feature>
<dbReference type="Proteomes" id="UP000221165">
    <property type="component" value="Unassembled WGS sequence"/>
</dbReference>
<feature type="compositionally biased region" description="Basic and acidic residues" evidence="1">
    <location>
        <begin position="662"/>
        <end position="671"/>
    </location>
</feature>
<feature type="compositionally biased region" description="Basic and acidic residues" evidence="1">
    <location>
        <begin position="426"/>
        <end position="441"/>
    </location>
</feature>
<feature type="compositionally biased region" description="Low complexity" evidence="1">
    <location>
        <begin position="767"/>
        <end position="789"/>
    </location>
</feature>
<comment type="caution">
    <text evidence="2">The sequence shown here is derived from an EMBL/GenBank/DDBJ whole genome shotgun (WGS) entry which is preliminary data.</text>
</comment>
<feature type="compositionally biased region" description="Basic and acidic residues" evidence="1">
    <location>
        <begin position="642"/>
        <end position="653"/>
    </location>
</feature>
<evidence type="ECO:0000313" key="3">
    <source>
        <dbReference type="Proteomes" id="UP000221165"/>
    </source>
</evidence>
<feature type="region of interest" description="Disordered" evidence="1">
    <location>
        <begin position="709"/>
        <end position="789"/>
    </location>
</feature>
<reference evidence="2 3" key="1">
    <citation type="journal article" date="2017" name="Int. J. Parasitol.">
        <title>The genome of the protozoan parasite Cystoisospora suis and a reverse vaccinology approach to identify vaccine candidates.</title>
        <authorList>
            <person name="Palmieri N."/>
            <person name="Shrestha A."/>
            <person name="Ruttkowski B."/>
            <person name="Beck T."/>
            <person name="Vogl C."/>
            <person name="Tomley F."/>
            <person name="Blake D.P."/>
            <person name="Joachim A."/>
        </authorList>
    </citation>
    <scope>NUCLEOTIDE SEQUENCE [LARGE SCALE GENOMIC DNA]</scope>
    <source>
        <strain evidence="2 3">Wien I</strain>
    </source>
</reference>
<dbReference type="RefSeq" id="XP_067917350.1">
    <property type="nucleotide sequence ID" value="XM_068070675.1"/>
</dbReference>
<feature type="compositionally biased region" description="Basic and acidic residues" evidence="1">
    <location>
        <begin position="319"/>
        <end position="339"/>
    </location>
</feature>
<feature type="compositionally biased region" description="Polar residues" evidence="1">
    <location>
        <begin position="129"/>
        <end position="138"/>
    </location>
</feature>
<feature type="compositionally biased region" description="Basic and acidic residues" evidence="1">
    <location>
        <begin position="477"/>
        <end position="486"/>
    </location>
</feature>
<feature type="compositionally biased region" description="Basic and acidic residues" evidence="1">
    <location>
        <begin position="526"/>
        <end position="535"/>
    </location>
</feature>
<feature type="region of interest" description="Disordered" evidence="1">
    <location>
        <begin position="49"/>
        <end position="107"/>
    </location>
</feature>
<feature type="compositionally biased region" description="Basic and acidic residues" evidence="1">
    <location>
        <begin position="709"/>
        <end position="719"/>
    </location>
</feature>
<feature type="compositionally biased region" description="Polar residues" evidence="1">
    <location>
        <begin position="60"/>
        <end position="73"/>
    </location>
</feature>
<sequence length="805" mass="88476">MIYQKEHATCTKEKDMMRARREERRNIVRTPGGEEGVWIHLKDDNAFPATAASASPSSSVKSVGTCVSSPRELSSSSTTSSSSKHRHLIESSLLKATPDPVSSSKIPHYTRHASFVKSSSSSFLSSSSACVPQSQPSTIRIVKTSSPSPSSSQERSSIAEGIRGGGEIARRRQHQPLSFSCKSQAGGVELSSMKLLPASEIPRKRSVLCASSPSSSSCLSSPSRGYPSSLIPLPSSSHAMNDAISPSSSMHVFPATGQSPLISVKTSSLRNESSPRSVSSSSLSAPASLLPSLSSSSSLRLHRSAPGGGVDGEPSSVYHDCRSPLDRTSRRQSRSREGFFRQQPHHRCHHEERSSVLSGQPRGPSVSRGEREKEEEEEEKENERGKKRKLDSSIPRPGLHGGEDDTKTHEAYQREVPENLPYSIATREERSVPHPLDREDSQASIRSCIPPSEKKEEEMSATSKSVSHPKTLAWNVKKRDREEKRSSPHGNRNANHPISGCFRDISRAKSPYSAGEQTFPPVSPPRLDKNDRGGGEEEDLLQSSSSPSFLSLPVSSSSMCSTTSDYGLTLPPSPELGGGEEEEADHEGREGRCDLLGDLSPPLIPTDFFYHEQEQQRDVSSPRETIETHRSSRQSVEQPTQGKKETFPTRDRLSCSPTQEPPSKKSEDDPSKMSSSVRRLERHSPLRSEETCCQVKRNGREEENRQFFLLHKKDGGERSVHHKDLKRDGDEKIKAKTKEQSSLLLHHSSSSHVNQEMTSSYHHLHHTSSSSSCCHTNSSTSSSSIPSPTLFIVSAKKRLRHQQSK</sequence>
<feature type="compositionally biased region" description="Low complexity" evidence="1">
    <location>
        <begin position="211"/>
        <end position="237"/>
    </location>
</feature>
<feature type="compositionally biased region" description="Low complexity" evidence="1">
    <location>
        <begin position="741"/>
        <end position="752"/>
    </location>
</feature>
<feature type="compositionally biased region" description="Basic and acidic residues" evidence="1">
    <location>
        <begin position="725"/>
        <end position="739"/>
    </location>
</feature>
<feature type="compositionally biased region" description="Low complexity" evidence="1">
    <location>
        <begin position="49"/>
        <end position="59"/>
    </location>
</feature>
<keyword evidence="3" id="KW-1185">Reference proteome</keyword>
<feature type="compositionally biased region" description="Basic and acidic residues" evidence="1">
    <location>
        <begin position="586"/>
        <end position="595"/>
    </location>
</feature>
<evidence type="ECO:0000256" key="1">
    <source>
        <dbReference type="SAM" id="MobiDB-lite"/>
    </source>
</evidence>
<dbReference type="EMBL" id="MIGC01007759">
    <property type="protein sequence ID" value="PHJ15618.1"/>
    <property type="molecule type" value="Genomic_DNA"/>
</dbReference>
<feature type="compositionally biased region" description="Basic and acidic residues" evidence="1">
    <location>
        <begin position="678"/>
        <end position="690"/>
    </location>
</feature>
<gene>
    <name evidence="2" type="ORF">CSUI_010572</name>
</gene>
<evidence type="ECO:0000313" key="2">
    <source>
        <dbReference type="EMBL" id="PHJ15618.1"/>
    </source>
</evidence>
<feature type="region of interest" description="Disordered" evidence="1">
    <location>
        <begin position="123"/>
        <end position="179"/>
    </location>
</feature>
<protein>
    <submittedName>
        <fullName evidence="2">Uncharacterized protein</fullName>
    </submittedName>
</protein>
<feature type="compositionally biased region" description="Basic and acidic residues" evidence="1">
    <location>
        <begin position="401"/>
        <end position="417"/>
    </location>
</feature>
<name>A0A2C6KG12_9APIC</name>
<feature type="region of interest" description="Disordered" evidence="1">
    <location>
        <begin position="210"/>
        <end position="697"/>
    </location>
</feature>
<dbReference type="VEuPathDB" id="ToxoDB:CSUI_010572"/>
<organism evidence="2 3">
    <name type="scientific">Cystoisospora suis</name>
    <dbReference type="NCBI Taxonomy" id="483139"/>
    <lineage>
        <taxon>Eukaryota</taxon>
        <taxon>Sar</taxon>
        <taxon>Alveolata</taxon>
        <taxon>Apicomplexa</taxon>
        <taxon>Conoidasida</taxon>
        <taxon>Coccidia</taxon>
        <taxon>Eucoccidiorida</taxon>
        <taxon>Eimeriorina</taxon>
        <taxon>Sarcocystidae</taxon>
        <taxon>Cystoisospora</taxon>
    </lineage>
</organism>
<feature type="compositionally biased region" description="Low complexity" evidence="1">
    <location>
        <begin position="543"/>
        <end position="564"/>
    </location>
</feature>
<dbReference type="AlphaFoldDB" id="A0A2C6KG12"/>
<feature type="compositionally biased region" description="Polar residues" evidence="1">
    <location>
        <begin position="244"/>
        <end position="266"/>
    </location>
</feature>
<accession>A0A2C6KG12</accession>
<feature type="compositionally biased region" description="Basic and acidic residues" evidence="1">
    <location>
        <begin position="609"/>
        <end position="630"/>
    </location>
</feature>
<dbReference type="GeneID" id="94433886"/>